<dbReference type="GO" id="GO:0003677">
    <property type="term" value="F:DNA binding"/>
    <property type="evidence" value="ECO:0007669"/>
    <property type="project" value="InterPro"/>
</dbReference>
<keyword evidence="1" id="KW-0175">Coiled coil</keyword>
<dbReference type="InterPro" id="IPR036894">
    <property type="entry name" value="YbaB-like_sf"/>
</dbReference>
<proteinExistence type="predicted"/>
<dbReference type="Pfam" id="PF02575">
    <property type="entry name" value="YbaB_DNA_bd"/>
    <property type="match status" value="1"/>
</dbReference>
<protein>
    <recommendedName>
        <fullName evidence="4">YbaB/EbfC DNA-binding family protein</fullName>
    </recommendedName>
</protein>
<dbReference type="InterPro" id="IPR004401">
    <property type="entry name" value="YbaB/EbfC"/>
</dbReference>
<evidence type="ECO:0000313" key="2">
    <source>
        <dbReference type="EMBL" id="PVE76180.1"/>
    </source>
</evidence>
<organism evidence="2 3">
    <name type="scientific">Microbacterium testaceum</name>
    <name type="common">Aureobacterium testaceum</name>
    <name type="synonym">Brevibacterium testaceum</name>
    <dbReference type="NCBI Taxonomy" id="2033"/>
    <lineage>
        <taxon>Bacteria</taxon>
        <taxon>Bacillati</taxon>
        <taxon>Actinomycetota</taxon>
        <taxon>Actinomycetes</taxon>
        <taxon>Micrococcales</taxon>
        <taxon>Microbacteriaceae</taxon>
        <taxon>Microbacterium</taxon>
    </lineage>
</organism>
<accession>A0A2T7WPL0</accession>
<dbReference type="Gene3D" id="3.30.1310.10">
    <property type="entry name" value="Nucleoid-associated protein YbaB-like domain"/>
    <property type="match status" value="1"/>
</dbReference>
<dbReference type="EMBL" id="QDFT01000010">
    <property type="protein sequence ID" value="PVE76180.1"/>
    <property type="molecule type" value="Genomic_DNA"/>
</dbReference>
<dbReference type="Proteomes" id="UP000244649">
    <property type="component" value="Unassembled WGS sequence"/>
</dbReference>
<comment type="caution">
    <text evidence="2">The sequence shown here is derived from an EMBL/GenBank/DDBJ whole genome shotgun (WGS) entry which is preliminary data.</text>
</comment>
<evidence type="ECO:0008006" key="4">
    <source>
        <dbReference type="Google" id="ProtNLM"/>
    </source>
</evidence>
<evidence type="ECO:0000313" key="3">
    <source>
        <dbReference type="Proteomes" id="UP000244649"/>
    </source>
</evidence>
<dbReference type="AlphaFoldDB" id="A0A2T7WPL0"/>
<evidence type="ECO:0000256" key="1">
    <source>
        <dbReference type="SAM" id="Coils"/>
    </source>
</evidence>
<gene>
    <name evidence="2" type="ORF">DC432_06005</name>
</gene>
<sequence length="153" mass="16453">MRILLPRRCAPNHPTTLDRMSDLFSSREAEAAIARIEQQVAEAQVRAAQAQQVQADIDAVRATATAPRREVAVTVDATGRLIGIRLANAAYELRPDALERLIVETAGAAQRLAGEQALEISRAAFGADSAIVDRLAGEIERQSPPSAPMGFRV</sequence>
<dbReference type="SUPFAM" id="SSF82607">
    <property type="entry name" value="YbaB-like"/>
    <property type="match status" value="1"/>
</dbReference>
<feature type="coiled-coil region" evidence="1">
    <location>
        <begin position="26"/>
        <end position="53"/>
    </location>
</feature>
<reference evidence="2 3" key="1">
    <citation type="submission" date="2018-04" db="EMBL/GenBank/DDBJ databases">
        <authorList>
            <person name="Go L.Y."/>
            <person name="Mitchell J.A."/>
        </authorList>
    </citation>
    <scope>NUCLEOTIDE SEQUENCE [LARGE SCALE GENOMIC DNA]</scope>
    <source>
        <strain evidence="2 3">TPD7010</strain>
    </source>
</reference>
<name>A0A2T7WPL0_MICTE</name>